<name>K0IZ27_AMPXN</name>
<keyword evidence="3" id="KW-0812">Transmembrane</keyword>
<dbReference type="HOGENOM" id="CLU_040273_3_0_9"/>
<organism evidence="4 5">
    <name type="scientific">Amphibacillus xylanus (strain ATCC 51415 / DSM 6626 / JCM 7361 / LMG 17667 / NBRC 15112 / Ep01)</name>
    <dbReference type="NCBI Taxonomy" id="698758"/>
    <lineage>
        <taxon>Bacteria</taxon>
        <taxon>Bacillati</taxon>
        <taxon>Bacillota</taxon>
        <taxon>Bacilli</taxon>
        <taxon>Bacillales</taxon>
        <taxon>Bacillaceae</taxon>
        <taxon>Amphibacillus</taxon>
    </lineage>
</organism>
<keyword evidence="3" id="KW-0472">Membrane</keyword>
<dbReference type="eggNOG" id="COG3879">
    <property type="taxonomic scope" value="Bacteria"/>
</dbReference>
<evidence type="ECO:0008006" key="6">
    <source>
        <dbReference type="Google" id="ProtNLM"/>
    </source>
</evidence>
<evidence type="ECO:0000256" key="1">
    <source>
        <dbReference type="ARBA" id="ARBA00009108"/>
    </source>
</evidence>
<dbReference type="Pfam" id="PF05949">
    <property type="entry name" value="DUF881"/>
    <property type="match status" value="1"/>
</dbReference>
<gene>
    <name evidence="4" type="ordered locus">AXY_15820</name>
</gene>
<dbReference type="Gene3D" id="3.30.70.1880">
    <property type="entry name" value="Protein of unknown function DUF881"/>
    <property type="match status" value="1"/>
</dbReference>
<evidence type="ECO:0000256" key="2">
    <source>
        <dbReference type="SAM" id="Coils"/>
    </source>
</evidence>
<keyword evidence="3" id="KW-1133">Transmembrane helix</keyword>
<proteinExistence type="inferred from homology"/>
<dbReference type="STRING" id="698758.AXY_15820"/>
<dbReference type="InterPro" id="IPR010273">
    <property type="entry name" value="DUF881"/>
</dbReference>
<protein>
    <recommendedName>
        <fullName evidence="6">DUF881 domain-containing protein</fullName>
    </recommendedName>
</protein>
<sequence>MHRNQIIVFSIATFIIGLMLAIYFNKTPDQPLRETRDMWEIRMQLQEEQNTQQALQNELNELKSIESQYLSRSEKVQIEALSESMENLKEKAGIVTINEPGVIIRLDSMNGYEDDAFDFGLTPELLNRLINELNSYGAKHIAIQNERVTNFTAIRYVGDRIHINQRPIPDLPLTVKVASDDPDRLLSYIEVSQSRDEFAMYNIQFNLEKREDINIPAYDKKIQLDYVEVVEEDKVGGE</sequence>
<dbReference type="PANTHER" id="PTHR37313">
    <property type="entry name" value="UPF0749 PROTEIN RV1825"/>
    <property type="match status" value="1"/>
</dbReference>
<dbReference type="Proteomes" id="UP000006294">
    <property type="component" value="Chromosome"/>
</dbReference>
<evidence type="ECO:0000256" key="3">
    <source>
        <dbReference type="SAM" id="Phobius"/>
    </source>
</evidence>
<accession>K0IZ27</accession>
<keyword evidence="5" id="KW-1185">Reference proteome</keyword>
<dbReference type="KEGG" id="axl:AXY_15820"/>
<feature type="transmembrane region" description="Helical" evidence="3">
    <location>
        <begin position="6"/>
        <end position="24"/>
    </location>
</feature>
<dbReference type="AlphaFoldDB" id="K0IZ27"/>
<feature type="coiled-coil region" evidence="2">
    <location>
        <begin position="38"/>
        <end position="91"/>
    </location>
</feature>
<keyword evidence="2" id="KW-0175">Coiled coil</keyword>
<dbReference type="EMBL" id="AP012050">
    <property type="protein sequence ID" value="BAM47714.1"/>
    <property type="molecule type" value="Genomic_DNA"/>
</dbReference>
<evidence type="ECO:0000313" key="5">
    <source>
        <dbReference type="Proteomes" id="UP000006294"/>
    </source>
</evidence>
<reference evidence="4 5" key="1">
    <citation type="submission" date="2011-01" db="EMBL/GenBank/DDBJ databases">
        <title>Whole genome sequence of Amphibacillus xylinus NBRC 15112.</title>
        <authorList>
            <person name="Nakazawa H."/>
            <person name="Katano Y."/>
            <person name="Nakamura S."/>
            <person name="Sasagawa M."/>
            <person name="Fukada J."/>
            <person name="Arai T."/>
            <person name="Sasakura N."/>
            <person name="Mochizuki D."/>
            <person name="Hosoyama A."/>
            <person name="Harada K."/>
            <person name="Horikawa H."/>
            <person name="Kato Y."/>
            <person name="Harada T."/>
            <person name="Sasaki K."/>
            <person name="Sekiguchi M."/>
            <person name="Hodoyama M."/>
            <person name="Nishiko R."/>
            <person name="Narita H."/>
            <person name="Hanamaki A."/>
            <person name="Hata C."/>
            <person name="Konno Y."/>
            <person name="Niimura Y."/>
            <person name="Yamazaki S."/>
            <person name="Fujita N."/>
        </authorList>
    </citation>
    <scope>NUCLEOTIDE SEQUENCE [LARGE SCALE GENOMIC DNA]</scope>
    <source>
        <strain evidence="5">ATCC 51415 / DSM 6626 / JCM 7361 / LMG 17667 / NBRC 15112 / Ep01</strain>
    </source>
</reference>
<dbReference type="PANTHER" id="PTHR37313:SF2">
    <property type="entry name" value="UPF0749 PROTEIN YLXX"/>
    <property type="match status" value="1"/>
</dbReference>
<dbReference type="OrthoDB" id="2439649at2"/>
<dbReference type="RefSeq" id="WP_015010312.1">
    <property type="nucleotide sequence ID" value="NC_018704.1"/>
</dbReference>
<comment type="similarity">
    <text evidence="1">Belongs to the UPF0749 family.</text>
</comment>
<evidence type="ECO:0000313" key="4">
    <source>
        <dbReference type="EMBL" id="BAM47714.1"/>
    </source>
</evidence>